<feature type="coiled-coil region" evidence="1">
    <location>
        <begin position="126"/>
        <end position="153"/>
    </location>
</feature>
<accession>A0AA86U6L8</accession>
<evidence type="ECO:0000313" key="3">
    <source>
        <dbReference type="EMBL" id="CAL6042352.1"/>
    </source>
</evidence>
<evidence type="ECO:0000256" key="1">
    <source>
        <dbReference type="SAM" id="Coils"/>
    </source>
</evidence>
<keyword evidence="1" id="KW-0175">Coiled coil</keyword>
<reference evidence="2" key="1">
    <citation type="submission" date="2023-06" db="EMBL/GenBank/DDBJ databases">
        <authorList>
            <person name="Kurt Z."/>
        </authorList>
    </citation>
    <scope>NUCLEOTIDE SEQUENCE</scope>
</reference>
<dbReference type="Proteomes" id="UP001642409">
    <property type="component" value="Unassembled WGS sequence"/>
</dbReference>
<name>A0AA86U6L8_9EUKA</name>
<comment type="caution">
    <text evidence="2">The sequence shown here is derived from an EMBL/GenBank/DDBJ whole genome shotgun (WGS) entry which is preliminary data.</text>
</comment>
<dbReference type="EMBL" id="CATOUU010000710">
    <property type="protein sequence ID" value="CAI9943059.1"/>
    <property type="molecule type" value="Genomic_DNA"/>
</dbReference>
<keyword evidence="4" id="KW-1185">Reference proteome</keyword>
<dbReference type="AlphaFoldDB" id="A0AA86U6L8"/>
<evidence type="ECO:0000313" key="2">
    <source>
        <dbReference type="EMBL" id="CAI9943059.1"/>
    </source>
</evidence>
<dbReference type="EMBL" id="CAXDID020000153">
    <property type="protein sequence ID" value="CAL6042352.1"/>
    <property type="molecule type" value="Genomic_DNA"/>
</dbReference>
<organism evidence="2">
    <name type="scientific">Hexamita inflata</name>
    <dbReference type="NCBI Taxonomy" id="28002"/>
    <lineage>
        <taxon>Eukaryota</taxon>
        <taxon>Metamonada</taxon>
        <taxon>Diplomonadida</taxon>
        <taxon>Hexamitidae</taxon>
        <taxon>Hexamitinae</taxon>
        <taxon>Hexamita</taxon>
    </lineage>
</organism>
<protein>
    <submittedName>
        <fullName evidence="3">Hypothetical_protein</fullName>
    </submittedName>
</protein>
<sequence>MQQDQDDERKLSLSKLSYEPIGKQISLSYHTESRRAKSRLDSIFSSVTSEKKQLDSSTYTPPVVKRRAEPYLLSPVMTYSAGEQSLIKRKELELSMSSTISTELNTCAQTFEARYQQLKNDKILKAKLAQQVINNHQKRASEQRQNLIKTEQLQQTAVLNKIQQQHLRAAEKTHREPLKTTQDELINKNLLEELKAKKVAPVQEFDPEAKKHLWKMRVKQINEEVRAKSTGCSAQGDRTLPIMDTWKLQKKKPEQALVELEKMKNKDLMNQSMCKMEQQILQRLNK</sequence>
<reference evidence="3 4" key="2">
    <citation type="submission" date="2024-07" db="EMBL/GenBank/DDBJ databases">
        <authorList>
            <person name="Akdeniz Z."/>
        </authorList>
    </citation>
    <scope>NUCLEOTIDE SEQUENCE [LARGE SCALE GENOMIC DNA]</scope>
</reference>
<gene>
    <name evidence="2" type="ORF">HINF_LOCUS30704</name>
    <name evidence="3" type="ORF">HINF_LOCUS39552</name>
</gene>
<evidence type="ECO:0000313" key="4">
    <source>
        <dbReference type="Proteomes" id="UP001642409"/>
    </source>
</evidence>
<proteinExistence type="predicted"/>